<comment type="similarity">
    <text evidence="1">Belongs to the hemerythrin family.</text>
</comment>
<dbReference type="Proteomes" id="UP000308430">
    <property type="component" value="Unassembled WGS sequence"/>
</dbReference>
<reference evidence="5 6" key="1">
    <citation type="submission" date="2019-04" db="EMBL/GenBank/DDBJ databases">
        <title>Azoarcus nasutitermitis sp. nov. isolated from termite nest.</title>
        <authorList>
            <person name="Lin S.-Y."/>
            <person name="Hameed A."/>
            <person name="Hsu Y.-H."/>
            <person name="Young C.-C."/>
        </authorList>
    </citation>
    <scope>NUCLEOTIDE SEQUENCE [LARGE SCALE GENOMIC DNA]</scope>
    <source>
        <strain evidence="5 6">CC-YHH838</strain>
    </source>
</reference>
<proteinExistence type="inferred from homology"/>
<dbReference type="Gene3D" id="1.20.120.50">
    <property type="entry name" value="Hemerythrin-like"/>
    <property type="match status" value="1"/>
</dbReference>
<protein>
    <submittedName>
        <fullName evidence="5">Hemerythrin</fullName>
    </submittedName>
</protein>
<dbReference type="InterPro" id="IPR012312">
    <property type="entry name" value="Hemerythrin-like"/>
</dbReference>
<feature type="domain" description="Hemerythrin-like" evidence="4">
    <location>
        <begin position="12"/>
        <end position="122"/>
    </location>
</feature>
<dbReference type="AlphaFoldDB" id="A0A4S4AX62"/>
<sequence length="130" mass="14706">MITFQEDRHTLGVAEMDDTHREFVALAAALATADNEHFPALYAELFEHTRAHFAAEDARMRATRFPAIGEHTNEHQRVLGELMAFNRSVQAGRLQLARAYVCESLPGWFDLHLSTMDSALAAHLKRMNDI</sequence>
<dbReference type="CDD" id="cd12107">
    <property type="entry name" value="Hemerythrin"/>
    <property type="match status" value="1"/>
</dbReference>
<keyword evidence="6" id="KW-1185">Reference proteome</keyword>
<dbReference type="RefSeq" id="WP_136348396.1">
    <property type="nucleotide sequence ID" value="NZ_SSOC01000004.1"/>
</dbReference>
<dbReference type="SUPFAM" id="SSF47188">
    <property type="entry name" value="Hemerythrin-like"/>
    <property type="match status" value="1"/>
</dbReference>
<keyword evidence="2" id="KW-0479">Metal-binding</keyword>
<keyword evidence="3" id="KW-0408">Iron</keyword>
<dbReference type="PANTHER" id="PTHR37164">
    <property type="entry name" value="BACTERIOHEMERYTHRIN"/>
    <property type="match status" value="1"/>
</dbReference>
<dbReference type="OrthoDB" id="5296936at2"/>
<comment type="caution">
    <text evidence="5">The sequence shown here is derived from an EMBL/GenBank/DDBJ whole genome shotgun (WGS) entry which is preliminary data.</text>
</comment>
<evidence type="ECO:0000256" key="1">
    <source>
        <dbReference type="ARBA" id="ARBA00010587"/>
    </source>
</evidence>
<dbReference type="Pfam" id="PF01814">
    <property type="entry name" value="Hemerythrin"/>
    <property type="match status" value="1"/>
</dbReference>
<organism evidence="5 6">
    <name type="scientific">Pseudothauera nasutitermitis</name>
    <dbReference type="NCBI Taxonomy" id="2565930"/>
    <lineage>
        <taxon>Bacteria</taxon>
        <taxon>Pseudomonadati</taxon>
        <taxon>Pseudomonadota</taxon>
        <taxon>Betaproteobacteria</taxon>
        <taxon>Rhodocyclales</taxon>
        <taxon>Zoogloeaceae</taxon>
        <taxon>Pseudothauera</taxon>
    </lineage>
</organism>
<dbReference type="InterPro" id="IPR035938">
    <property type="entry name" value="Hemerythrin-like_sf"/>
</dbReference>
<dbReference type="InterPro" id="IPR012827">
    <property type="entry name" value="Hemerythrin_metal-bd"/>
</dbReference>
<evidence type="ECO:0000256" key="3">
    <source>
        <dbReference type="ARBA" id="ARBA00023004"/>
    </source>
</evidence>
<dbReference type="EMBL" id="SSOC01000004">
    <property type="protein sequence ID" value="THF64677.1"/>
    <property type="molecule type" value="Genomic_DNA"/>
</dbReference>
<name>A0A4S4AX62_9RHOO</name>
<evidence type="ECO:0000256" key="2">
    <source>
        <dbReference type="ARBA" id="ARBA00022723"/>
    </source>
</evidence>
<evidence type="ECO:0000313" key="6">
    <source>
        <dbReference type="Proteomes" id="UP000308430"/>
    </source>
</evidence>
<dbReference type="GO" id="GO:0046872">
    <property type="term" value="F:metal ion binding"/>
    <property type="evidence" value="ECO:0007669"/>
    <property type="project" value="UniProtKB-KW"/>
</dbReference>
<dbReference type="InterPro" id="IPR050669">
    <property type="entry name" value="Hemerythrin"/>
</dbReference>
<accession>A0A4S4AX62</accession>
<dbReference type="NCBIfam" id="TIGR02481">
    <property type="entry name" value="hemeryth_dom"/>
    <property type="match status" value="1"/>
</dbReference>
<gene>
    <name evidence="5" type="ORF">E6C76_11545</name>
</gene>
<evidence type="ECO:0000259" key="4">
    <source>
        <dbReference type="Pfam" id="PF01814"/>
    </source>
</evidence>
<evidence type="ECO:0000313" key="5">
    <source>
        <dbReference type="EMBL" id="THF64677.1"/>
    </source>
</evidence>
<dbReference type="PANTHER" id="PTHR37164:SF1">
    <property type="entry name" value="BACTERIOHEMERYTHRIN"/>
    <property type="match status" value="1"/>
</dbReference>